<name>A0A7W7LT30_9ACTN</name>
<keyword evidence="2" id="KW-0472">Membrane</keyword>
<accession>A0A7W7LT30</accession>
<evidence type="ECO:0000256" key="2">
    <source>
        <dbReference type="SAM" id="Phobius"/>
    </source>
</evidence>
<dbReference type="AlphaFoldDB" id="A0A7W7LT30"/>
<organism evidence="3 4">
    <name type="scientific">Streptomyces olivoverticillatus</name>
    <dbReference type="NCBI Taxonomy" id="66427"/>
    <lineage>
        <taxon>Bacteria</taxon>
        <taxon>Bacillati</taxon>
        <taxon>Actinomycetota</taxon>
        <taxon>Actinomycetes</taxon>
        <taxon>Kitasatosporales</taxon>
        <taxon>Streptomycetaceae</taxon>
        <taxon>Streptomyces</taxon>
    </lineage>
</organism>
<proteinExistence type="predicted"/>
<dbReference type="Proteomes" id="UP000556084">
    <property type="component" value="Unassembled WGS sequence"/>
</dbReference>
<reference evidence="3 4" key="1">
    <citation type="submission" date="2020-08" db="EMBL/GenBank/DDBJ databases">
        <title>Genomic Encyclopedia of Type Strains, Phase III (KMG-III): the genomes of soil and plant-associated and newly described type strains.</title>
        <authorList>
            <person name="Whitman W."/>
        </authorList>
    </citation>
    <scope>NUCLEOTIDE SEQUENCE [LARGE SCALE GENOMIC DNA]</scope>
    <source>
        <strain evidence="3 4">CECT 3266</strain>
    </source>
</reference>
<keyword evidence="2" id="KW-1133">Transmembrane helix</keyword>
<feature type="region of interest" description="Disordered" evidence="1">
    <location>
        <begin position="68"/>
        <end position="91"/>
    </location>
</feature>
<feature type="transmembrane region" description="Helical" evidence="2">
    <location>
        <begin position="12"/>
        <end position="31"/>
    </location>
</feature>
<keyword evidence="4" id="KW-1185">Reference proteome</keyword>
<keyword evidence="2" id="KW-0812">Transmembrane</keyword>
<sequence>MTRCDERSPRPAWGPAGWAVAVVLGGLWWWAAIRVFLQPGPGGFVEGLVAGGGWGLSLLPVRCVPRKRPGAGEVAASPARRRRRRHRAPRG</sequence>
<feature type="compositionally biased region" description="Basic residues" evidence="1">
    <location>
        <begin position="79"/>
        <end position="91"/>
    </location>
</feature>
<dbReference type="EMBL" id="JACHJH010000009">
    <property type="protein sequence ID" value="MBB4895724.1"/>
    <property type="molecule type" value="Genomic_DNA"/>
</dbReference>
<protein>
    <submittedName>
        <fullName evidence="3">Uncharacterized protein</fullName>
    </submittedName>
</protein>
<evidence type="ECO:0000256" key="1">
    <source>
        <dbReference type="SAM" id="MobiDB-lite"/>
    </source>
</evidence>
<feature type="transmembrane region" description="Helical" evidence="2">
    <location>
        <begin position="43"/>
        <end position="61"/>
    </location>
</feature>
<gene>
    <name evidence="3" type="ORF">FHS39_004803</name>
</gene>
<comment type="caution">
    <text evidence="3">The sequence shown here is derived from an EMBL/GenBank/DDBJ whole genome shotgun (WGS) entry which is preliminary data.</text>
</comment>
<evidence type="ECO:0000313" key="4">
    <source>
        <dbReference type="Proteomes" id="UP000556084"/>
    </source>
</evidence>
<evidence type="ECO:0000313" key="3">
    <source>
        <dbReference type="EMBL" id="MBB4895724.1"/>
    </source>
</evidence>